<name>A0ABN9URU4_9DINO</name>
<feature type="compositionally biased region" description="Basic and acidic residues" evidence="1">
    <location>
        <begin position="88"/>
        <end position="105"/>
    </location>
</feature>
<organism evidence="2 3">
    <name type="scientific">Prorocentrum cordatum</name>
    <dbReference type="NCBI Taxonomy" id="2364126"/>
    <lineage>
        <taxon>Eukaryota</taxon>
        <taxon>Sar</taxon>
        <taxon>Alveolata</taxon>
        <taxon>Dinophyceae</taxon>
        <taxon>Prorocentrales</taxon>
        <taxon>Prorocentraceae</taxon>
        <taxon>Prorocentrum</taxon>
    </lineage>
</organism>
<evidence type="ECO:0000313" key="2">
    <source>
        <dbReference type="EMBL" id="CAK0862145.1"/>
    </source>
</evidence>
<dbReference type="EMBL" id="CAUYUJ010016130">
    <property type="protein sequence ID" value="CAK0862145.1"/>
    <property type="molecule type" value="Genomic_DNA"/>
</dbReference>
<gene>
    <name evidence="2" type="ORF">PCOR1329_LOCUS50641</name>
</gene>
<sequence length="146" mass="15307">SCSTRRPPAQSRASIRNPAKEMMTQVPASAPRPAAGALLLTFLVCGCHAERAWMQAPPATDSQRPGLQRQSSSVVTRAAAAPGNGTSEEQRFLEHQHASGDALEKAAERLDPAGSASSGELVTEAAPLPDEFVAACSMNNDTDPKQ</sequence>
<dbReference type="Proteomes" id="UP001189429">
    <property type="component" value="Unassembled WGS sequence"/>
</dbReference>
<reference evidence="2" key="1">
    <citation type="submission" date="2023-10" db="EMBL/GenBank/DDBJ databases">
        <authorList>
            <person name="Chen Y."/>
            <person name="Shah S."/>
            <person name="Dougan E. K."/>
            <person name="Thang M."/>
            <person name="Chan C."/>
        </authorList>
    </citation>
    <scope>NUCLEOTIDE SEQUENCE [LARGE SCALE GENOMIC DNA]</scope>
</reference>
<comment type="caution">
    <text evidence="2">The sequence shown here is derived from an EMBL/GenBank/DDBJ whole genome shotgun (WGS) entry which is preliminary data.</text>
</comment>
<feature type="region of interest" description="Disordered" evidence="1">
    <location>
        <begin position="56"/>
        <end position="105"/>
    </location>
</feature>
<keyword evidence="3" id="KW-1185">Reference proteome</keyword>
<feature type="non-terminal residue" evidence="2">
    <location>
        <position position="146"/>
    </location>
</feature>
<protein>
    <submittedName>
        <fullName evidence="2">Uncharacterized protein</fullName>
    </submittedName>
</protein>
<feature type="region of interest" description="Disordered" evidence="1">
    <location>
        <begin position="1"/>
        <end position="30"/>
    </location>
</feature>
<proteinExistence type="predicted"/>
<accession>A0ABN9URU4</accession>
<feature type="non-terminal residue" evidence="2">
    <location>
        <position position="1"/>
    </location>
</feature>
<feature type="compositionally biased region" description="Polar residues" evidence="1">
    <location>
        <begin position="60"/>
        <end position="75"/>
    </location>
</feature>
<evidence type="ECO:0000313" key="3">
    <source>
        <dbReference type="Proteomes" id="UP001189429"/>
    </source>
</evidence>
<evidence type="ECO:0000256" key="1">
    <source>
        <dbReference type="SAM" id="MobiDB-lite"/>
    </source>
</evidence>